<gene>
    <name evidence="2" type="ORF">GFSPODELE1_LOCUS4189</name>
</gene>
<protein>
    <submittedName>
        <fullName evidence="2">Uncharacterized protein</fullName>
    </submittedName>
</protein>
<dbReference type="Proteomes" id="UP001497453">
    <property type="component" value="Chromosome 2"/>
</dbReference>
<evidence type="ECO:0000313" key="2">
    <source>
        <dbReference type="EMBL" id="CAL1702713.1"/>
    </source>
</evidence>
<feature type="region of interest" description="Disordered" evidence="1">
    <location>
        <begin position="1"/>
        <end position="59"/>
    </location>
</feature>
<keyword evidence="3" id="KW-1185">Reference proteome</keyword>
<evidence type="ECO:0000313" key="3">
    <source>
        <dbReference type="Proteomes" id="UP001497453"/>
    </source>
</evidence>
<sequence>MGILKDRPSVTSTSTQRSGGSRPFQFFKSTTSGGSTTRQTQDDTEHIAMSPSSGFGGSGRNAKLIALQVQINKETEVSIGSPGDWKADDFA</sequence>
<organism evidence="2 3">
    <name type="scientific">Somion occarium</name>
    <dbReference type="NCBI Taxonomy" id="3059160"/>
    <lineage>
        <taxon>Eukaryota</taxon>
        <taxon>Fungi</taxon>
        <taxon>Dikarya</taxon>
        <taxon>Basidiomycota</taxon>
        <taxon>Agaricomycotina</taxon>
        <taxon>Agaricomycetes</taxon>
        <taxon>Polyporales</taxon>
        <taxon>Cerrenaceae</taxon>
        <taxon>Somion</taxon>
    </lineage>
</organism>
<evidence type="ECO:0000256" key="1">
    <source>
        <dbReference type="SAM" id="MobiDB-lite"/>
    </source>
</evidence>
<accession>A0ABP1D6T0</accession>
<feature type="compositionally biased region" description="Low complexity" evidence="1">
    <location>
        <begin position="9"/>
        <end position="39"/>
    </location>
</feature>
<dbReference type="EMBL" id="OZ037945">
    <property type="protein sequence ID" value="CAL1702713.1"/>
    <property type="molecule type" value="Genomic_DNA"/>
</dbReference>
<reference evidence="3" key="1">
    <citation type="submission" date="2024-04" db="EMBL/GenBank/DDBJ databases">
        <authorList>
            <person name="Shaw F."/>
            <person name="Minotto A."/>
        </authorList>
    </citation>
    <scope>NUCLEOTIDE SEQUENCE [LARGE SCALE GENOMIC DNA]</scope>
</reference>
<proteinExistence type="predicted"/>
<name>A0ABP1D6T0_9APHY</name>